<dbReference type="GO" id="GO:0016787">
    <property type="term" value="F:hydrolase activity"/>
    <property type="evidence" value="ECO:0007669"/>
    <property type="project" value="UniProtKB-KW"/>
</dbReference>
<evidence type="ECO:0000313" key="1">
    <source>
        <dbReference type="EMBL" id="MBB6334161.1"/>
    </source>
</evidence>
<dbReference type="SFLD" id="SFLDS00003">
    <property type="entry name" value="Haloacid_Dehalogenase"/>
    <property type="match status" value="1"/>
</dbReference>
<dbReference type="RefSeq" id="WP_184451954.1">
    <property type="nucleotide sequence ID" value="NZ_JACHMK010000001.1"/>
</dbReference>
<proteinExistence type="predicted"/>
<dbReference type="NCBIfam" id="TIGR01509">
    <property type="entry name" value="HAD-SF-IA-v3"/>
    <property type="match status" value="1"/>
</dbReference>
<sequence length="222" mass="23802">MIRAVIFDFDGLLVDSETLFHRVYAEILADYGHAFTRDDYSTGYAGRPVPAIARAFVADFGLPVSSEEVARRIHADEAVLRAEGVPLKPGARELLEHLKTHGYGIAVASSSLRSRAMSILEQHGLAGFFAASAFAEDISRGKPDPEVFLLAASRLGIDPSECLVLEDSTMGIEAAVKAGMRVICIPDMQAPDEEHRAMATAVADGLNDVIGFLFGPEGADRA</sequence>
<dbReference type="SFLD" id="SFLDG01129">
    <property type="entry name" value="C1.5:_HAD__Beta-PGM__Phosphata"/>
    <property type="match status" value="1"/>
</dbReference>
<dbReference type="Gene3D" id="1.10.150.240">
    <property type="entry name" value="Putative phosphatase, domain 2"/>
    <property type="match status" value="1"/>
</dbReference>
<dbReference type="EMBL" id="JACHMK010000001">
    <property type="protein sequence ID" value="MBB6334161.1"/>
    <property type="molecule type" value="Genomic_DNA"/>
</dbReference>
<protein>
    <submittedName>
        <fullName evidence="1">HAD superfamily hydrolase (TIGR01509 family)</fullName>
    </submittedName>
</protein>
<dbReference type="PANTHER" id="PTHR18901">
    <property type="entry name" value="2-DEOXYGLUCOSE-6-PHOSPHATE PHOSPHATASE 2"/>
    <property type="match status" value="1"/>
</dbReference>
<keyword evidence="1" id="KW-0378">Hydrolase</keyword>
<dbReference type="AlphaFoldDB" id="A0A923IYA5"/>
<dbReference type="SUPFAM" id="SSF56784">
    <property type="entry name" value="HAD-like"/>
    <property type="match status" value="1"/>
</dbReference>
<keyword evidence="2" id="KW-1185">Reference proteome</keyword>
<organism evidence="1 2">
    <name type="scientific">Schaalia hyovaginalis</name>
    <dbReference type="NCBI Taxonomy" id="29316"/>
    <lineage>
        <taxon>Bacteria</taxon>
        <taxon>Bacillati</taxon>
        <taxon>Actinomycetota</taxon>
        <taxon>Actinomycetes</taxon>
        <taxon>Actinomycetales</taxon>
        <taxon>Actinomycetaceae</taxon>
        <taxon>Schaalia</taxon>
    </lineage>
</organism>
<dbReference type="InterPro" id="IPR036412">
    <property type="entry name" value="HAD-like_sf"/>
</dbReference>
<dbReference type="PANTHER" id="PTHR18901:SF38">
    <property type="entry name" value="PSEUDOURIDINE-5'-PHOSPHATASE"/>
    <property type="match status" value="1"/>
</dbReference>
<gene>
    <name evidence="1" type="ORF">HD592_000726</name>
</gene>
<accession>A0A923IYA5</accession>
<dbReference type="PRINTS" id="PR00413">
    <property type="entry name" value="HADHALOGNASE"/>
</dbReference>
<dbReference type="InterPro" id="IPR006439">
    <property type="entry name" value="HAD-SF_hydro_IA"/>
</dbReference>
<comment type="caution">
    <text evidence="1">The sequence shown here is derived from an EMBL/GenBank/DDBJ whole genome shotgun (WGS) entry which is preliminary data.</text>
</comment>
<dbReference type="Gene3D" id="3.40.50.1000">
    <property type="entry name" value="HAD superfamily/HAD-like"/>
    <property type="match status" value="1"/>
</dbReference>
<dbReference type="Proteomes" id="UP000617426">
    <property type="component" value="Unassembled WGS sequence"/>
</dbReference>
<evidence type="ECO:0000313" key="2">
    <source>
        <dbReference type="Proteomes" id="UP000617426"/>
    </source>
</evidence>
<dbReference type="InterPro" id="IPR023198">
    <property type="entry name" value="PGP-like_dom2"/>
</dbReference>
<dbReference type="Pfam" id="PF00702">
    <property type="entry name" value="Hydrolase"/>
    <property type="match status" value="1"/>
</dbReference>
<reference evidence="1" key="1">
    <citation type="submission" date="2020-08" db="EMBL/GenBank/DDBJ databases">
        <title>Sequencing the genomes of 1000 actinobacteria strains.</title>
        <authorList>
            <person name="Klenk H.-P."/>
        </authorList>
    </citation>
    <scope>NUCLEOTIDE SEQUENCE</scope>
    <source>
        <strain evidence="1">DSM 10695</strain>
    </source>
</reference>
<dbReference type="InterPro" id="IPR023214">
    <property type="entry name" value="HAD_sf"/>
</dbReference>
<dbReference type="SFLD" id="SFLDG01135">
    <property type="entry name" value="C1.5.6:_HAD__Beta-PGM__Phospha"/>
    <property type="match status" value="1"/>
</dbReference>
<name>A0A923IYA5_9ACTO</name>